<proteinExistence type="predicted"/>
<gene>
    <name evidence="2" type="ORF">CP978_24410</name>
    <name evidence="1" type="ORF">SNOD_24095</name>
</gene>
<reference evidence="1 3" key="2">
    <citation type="journal article" date="2016" name="Appl. Microbiol. Biotechnol.">
        <title>Exploiting the genome sequence of Streptomyces nodosus for enhanced antibiotic production.</title>
        <authorList>
            <person name="Sweeney P."/>
            <person name="Murphy C.D."/>
            <person name="Caffrey P."/>
        </authorList>
    </citation>
    <scope>NUCLEOTIDE SEQUENCE [LARGE SCALE GENOMIC DNA]</scope>
    <source>
        <strain evidence="1 3">ATCC 14899</strain>
    </source>
</reference>
<dbReference type="Proteomes" id="UP000031526">
    <property type="component" value="Chromosome"/>
</dbReference>
<evidence type="ECO:0000313" key="1">
    <source>
        <dbReference type="EMBL" id="AJE42781.1"/>
    </source>
</evidence>
<dbReference type="AlphaFoldDB" id="A0A0B5DQG6"/>
<reference evidence="2 4" key="3">
    <citation type="submission" date="2017-09" db="EMBL/GenBank/DDBJ databases">
        <title>Streptomyces genome completion.</title>
        <authorList>
            <person name="Lee N."/>
            <person name="Cho B.-K."/>
        </authorList>
    </citation>
    <scope>NUCLEOTIDE SEQUENCE [LARGE SCALE GENOMIC DNA]</scope>
    <source>
        <strain evidence="2 4">ATCC 14899</strain>
    </source>
</reference>
<dbReference type="EMBL" id="CP009313">
    <property type="protein sequence ID" value="AJE42781.1"/>
    <property type="molecule type" value="Genomic_DNA"/>
</dbReference>
<dbReference type="KEGG" id="snq:CP978_24410"/>
<evidence type="ECO:0000313" key="3">
    <source>
        <dbReference type="Proteomes" id="UP000031526"/>
    </source>
</evidence>
<sequence length="93" mass="10420">MTAEHMALPFPPGFRGLDIEGQDMVMLDADAYGYATSALERPLTEQHRAGLTQLTAVFDKVLPAIEDEYATTYYTHVRDMAVLTAEVENLREK</sequence>
<dbReference type="EMBL" id="CP023747">
    <property type="protein sequence ID" value="QEV43470.1"/>
    <property type="molecule type" value="Genomic_DNA"/>
</dbReference>
<accession>A0A0B5DQG6</accession>
<dbReference type="OrthoDB" id="3478973at2"/>
<keyword evidence="3" id="KW-1185">Reference proteome</keyword>
<dbReference type="Proteomes" id="UP000325763">
    <property type="component" value="Chromosome"/>
</dbReference>
<dbReference type="HOGENOM" id="CLU_155163_0_0_11"/>
<dbReference type="RefSeq" id="WP_043449397.1">
    <property type="nucleotide sequence ID" value="NZ_CP009313.1"/>
</dbReference>
<reference evidence="3" key="1">
    <citation type="submission" date="2014-09" db="EMBL/GenBank/DDBJ databases">
        <title>Sequence of the Streptomyces nodosus genome.</title>
        <authorList>
            <person name="Sweeney P."/>
            <person name="Stephens N."/>
            <person name="Murphy C."/>
            <person name="Caffrey P."/>
        </authorList>
    </citation>
    <scope>NUCLEOTIDE SEQUENCE [LARGE SCALE GENOMIC DNA]</scope>
    <source>
        <strain evidence="3">ATCC 14899</strain>
    </source>
</reference>
<name>A0A0B5DQG6_9ACTN</name>
<evidence type="ECO:0000313" key="2">
    <source>
        <dbReference type="EMBL" id="QEV43470.1"/>
    </source>
</evidence>
<evidence type="ECO:0000313" key="4">
    <source>
        <dbReference type="Proteomes" id="UP000325763"/>
    </source>
</evidence>
<organism evidence="1 3">
    <name type="scientific">Streptomyces nodosus</name>
    <dbReference type="NCBI Taxonomy" id="40318"/>
    <lineage>
        <taxon>Bacteria</taxon>
        <taxon>Bacillati</taxon>
        <taxon>Actinomycetota</taxon>
        <taxon>Actinomycetes</taxon>
        <taxon>Kitasatosporales</taxon>
        <taxon>Streptomycetaceae</taxon>
        <taxon>Streptomyces</taxon>
    </lineage>
</organism>
<protein>
    <submittedName>
        <fullName evidence="1">Uncharacterized protein</fullName>
    </submittedName>
</protein>